<evidence type="ECO:0000256" key="1">
    <source>
        <dbReference type="SAM" id="Phobius"/>
    </source>
</evidence>
<dbReference type="EMBL" id="CP049742">
    <property type="protein sequence ID" value="QPC45904.1"/>
    <property type="molecule type" value="Genomic_DNA"/>
</dbReference>
<keyword evidence="1" id="KW-1133">Transmembrane helix</keyword>
<keyword evidence="3" id="KW-1185">Reference proteome</keyword>
<dbReference type="Proteomes" id="UP000593626">
    <property type="component" value="Chromosome"/>
</dbReference>
<protein>
    <submittedName>
        <fullName evidence="2">Uncharacterized protein</fullName>
    </submittedName>
</protein>
<evidence type="ECO:0000313" key="3">
    <source>
        <dbReference type="Proteomes" id="UP000593626"/>
    </source>
</evidence>
<proteinExistence type="predicted"/>
<reference evidence="2 3" key="1">
    <citation type="submission" date="2019-07" db="EMBL/GenBank/DDBJ databases">
        <title>Genome sequence of 2 isolates from Red Sea Mangroves.</title>
        <authorList>
            <person name="Sefrji F."/>
            <person name="Michoud G."/>
            <person name="Merlino G."/>
            <person name="Daffonchio D."/>
        </authorList>
    </citation>
    <scope>NUCLEOTIDE SEQUENCE [LARGE SCALE GENOMIC DNA]</scope>
    <source>
        <strain evidence="2 3">R1DC41</strain>
    </source>
</reference>
<feature type="transmembrane region" description="Helical" evidence="1">
    <location>
        <begin position="7"/>
        <end position="28"/>
    </location>
</feature>
<feature type="transmembrane region" description="Helical" evidence="1">
    <location>
        <begin position="34"/>
        <end position="52"/>
    </location>
</feature>
<keyword evidence="1" id="KW-0812">Transmembrane</keyword>
<accession>A0A7S8HEJ5</accession>
<keyword evidence="1" id="KW-0472">Membrane</keyword>
<evidence type="ECO:0000313" key="2">
    <source>
        <dbReference type="EMBL" id="QPC45904.1"/>
    </source>
</evidence>
<dbReference type="KEGG" id="mcui:G8O30_02500"/>
<sequence length="61" mass="7236">MNYLNLLVYWILYLGFSFIAYFITSTIFHTNDPLIAFLLCMILTFLLFTNLGKDITEKFKD</sequence>
<dbReference type="RefSeq" id="WP_239673424.1">
    <property type="nucleotide sequence ID" value="NZ_CP049742.1"/>
</dbReference>
<gene>
    <name evidence="2" type="ORF">G8O30_02500</name>
</gene>
<dbReference type="AlphaFoldDB" id="A0A7S8HEJ5"/>
<name>A0A7S8HEJ5_9BACI</name>
<organism evidence="2 3">
    <name type="scientific">Mangrovibacillus cuniculi</name>
    <dbReference type="NCBI Taxonomy" id="2593652"/>
    <lineage>
        <taxon>Bacteria</taxon>
        <taxon>Bacillati</taxon>
        <taxon>Bacillota</taxon>
        <taxon>Bacilli</taxon>
        <taxon>Bacillales</taxon>
        <taxon>Bacillaceae</taxon>
        <taxon>Mangrovibacillus</taxon>
    </lineage>
</organism>